<organism evidence="1 2">
    <name type="scientific">Taylorella asinigenitalis (strain MCE3)</name>
    <dbReference type="NCBI Taxonomy" id="1008459"/>
    <lineage>
        <taxon>Bacteria</taxon>
        <taxon>Pseudomonadati</taxon>
        <taxon>Pseudomonadota</taxon>
        <taxon>Betaproteobacteria</taxon>
        <taxon>Burkholderiales</taxon>
        <taxon>Alcaligenaceae</taxon>
        <taxon>Taylorella</taxon>
    </lineage>
</organism>
<dbReference type="HOGENOM" id="CLU_2720940_0_0_4"/>
<dbReference type="KEGG" id="tas:TASI_0448"/>
<reference key="1">
    <citation type="submission" date="2011-09" db="EMBL/GenBank/DDBJ databases">
        <title>Genomic characterization of the Taylorella genus.</title>
        <authorList>
            <person name="Hebert L."/>
            <person name="Moumen B."/>
            <person name="Pons N."/>
            <person name="Duquesne F."/>
            <person name="Breuil M.-F."/>
            <person name="Goux D."/>
            <person name="Batto J.-M."/>
            <person name="Renault P."/>
            <person name="Laugier C."/>
            <person name="Petry S."/>
        </authorList>
    </citation>
    <scope>NUCLEOTIDE SEQUENCE</scope>
    <source>
        <strain>MCE3</strain>
    </source>
</reference>
<proteinExistence type="predicted"/>
<dbReference type="RefSeq" id="WP_014111121.1">
    <property type="nucleotide sequence ID" value="NC_016043.1"/>
</dbReference>
<dbReference type="STRING" id="1008459.TASI_0448"/>
<protein>
    <submittedName>
        <fullName evidence="1">Putative phage protein</fullName>
    </submittedName>
</protein>
<accession>G4QCU3</accession>
<dbReference type="EMBL" id="CP003059">
    <property type="protein sequence ID" value="AEP36223.1"/>
    <property type="molecule type" value="Genomic_DNA"/>
</dbReference>
<name>G4QCU3_TAYAM</name>
<sequence length="72" mass="8450">MLKLTEELEKRLRGYLLSSREGLESFLEYLEDNLESRLVFLSRSRDPIDIHMAQGEVKILRELIGLLKRMTG</sequence>
<keyword evidence="2" id="KW-1185">Reference proteome</keyword>
<dbReference type="AlphaFoldDB" id="G4QCU3"/>
<reference evidence="1 2" key="2">
    <citation type="journal article" date="2012" name="PLoS ONE">
        <title>Genomic characterization of the taylorella genus.</title>
        <authorList>
            <person name="Hebert L."/>
            <person name="Moumen B."/>
            <person name="Pons N."/>
            <person name="Duquesne F."/>
            <person name="Breuil M.F."/>
            <person name="Goux D."/>
            <person name="Batto J.M."/>
            <person name="Laugier C."/>
            <person name="Renault P."/>
            <person name="Petry S."/>
        </authorList>
    </citation>
    <scope>NUCLEOTIDE SEQUENCE [LARGE SCALE GENOMIC DNA]</scope>
    <source>
        <strain evidence="1 2">MCE3</strain>
    </source>
</reference>
<dbReference type="Proteomes" id="UP000009284">
    <property type="component" value="Chromosome"/>
</dbReference>
<evidence type="ECO:0000313" key="1">
    <source>
        <dbReference type="EMBL" id="AEP36223.1"/>
    </source>
</evidence>
<gene>
    <name evidence="1" type="ordered locus">TASI_0448</name>
</gene>
<evidence type="ECO:0000313" key="2">
    <source>
        <dbReference type="Proteomes" id="UP000009284"/>
    </source>
</evidence>